<gene>
    <name evidence="7" type="ORF">AB1471_09940</name>
</gene>
<dbReference type="PROSITE" id="PS51257">
    <property type="entry name" value="PROKAR_LIPOPROTEIN"/>
    <property type="match status" value="1"/>
</dbReference>
<protein>
    <recommendedName>
        <fullName evidence="2">peptidylprolyl isomerase</fullName>
        <ecNumber evidence="2">5.2.1.8</ecNumber>
    </recommendedName>
</protein>
<dbReference type="InterPro" id="IPR050245">
    <property type="entry name" value="PrsA_foldase"/>
</dbReference>
<dbReference type="Gene3D" id="1.10.4030.10">
    <property type="entry name" value="Porin chaperone SurA, peptide-binding domain"/>
    <property type="match status" value="1"/>
</dbReference>
<proteinExistence type="predicted"/>
<dbReference type="Pfam" id="PF13624">
    <property type="entry name" value="SurA_N_3"/>
    <property type="match status" value="1"/>
</dbReference>
<evidence type="ECO:0000313" key="7">
    <source>
        <dbReference type="EMBL" id="MEW9502116.1"/>
    </source>
</evidence>
<evidence type="ECO:0000313" key="8">
    <source>
        <dbReference type="Proteomes" id="UP001556040"/>
    </source>
</evidence>
<dbReference type="SUPFAM" id="SSF109998">
    <property type="entry name" value="Triger factor/SurA peptide-binding domain-like"/>
    <property type="match status" value="1"/>
</dbReference>
<organism evidence="7 8">
    <name type="scientific">Jeotgalibacillus marinus</name>
    <dbReference type="NCBI Taxonomy" id="86667"/>
    <lineage>
        <taxon>Bacteria</taxon>
        <taxon>Bacillati</taxon>
        <taxon>Bacillota</taxon>
        <taxon>Bacilli</taxon>
        <taxon>Bacillales</taxon>
        <taxon>Caryophanaceae</taxon>
        <taxon>Jeotgalibacillus</taxon>
    </lineage>
</organism>
<keyword evidence="4" id="KW-0697">Rotamase</keyword>
<dbReference type="EC" id="5.2.1.8" evidence="2"/>
<dbReference type="PANTHER" id="PTHR47245:SF1">
    <property type="entry name" value="FOLDASE PROTEIN PRSA"/>
    <property type="match status" value="1"/>
</dbReference>
<accession>A0ABV3Q4R5</accession>
<evidence type="ECO:0000256" key="1">
    <source>
        <dbReference type="ARBA" id="ARBA00000971"/>
    </source>
</evidence>
<comment type="catalytic activity">
    <reaction evidence="1">
        <text>[protein]-peptidylproline (omega=180) = [protein]-peptidylproline (omega=0)</text>
        <dbReference type="Rhea" id="RHEA:16237"/>
        <dbReference type="Rhea" id="RHEA-COMP:10747"/>
        <dbReference type="Rhea" id="RHEA-COMP:10748"/>
        <dbReference type="ChEBI" id="CHEBI:83833"/>
        <dbReference type="ChEBI" id="CHEBI:83834"/>
        <dbReference type="EC" id="5.2.1.8"/>
    </reaction>
</comment>
<dbReference type="InterPro" id="IPR027304">
    <property type="entry name" value="Trigger_fact/SurA_dom_sf"/>
</dbReference>
<reference evidence="7 8" key="1">
    <citation type="journal article" date="1979" name="Int. J. Syst. Evol. Microbiol.">
        <title>Bacillus globisporus subsp. marinus subsp. nov.</title>
        <authorList>
            <person name="Liu H."/>
        </authorList>
    </citation>
    <scope>NUCLEOTIDE SEQUENCE [LARGE SCALE GENOMIC DNA]</scope>
    <source>
        <strain evidence="7 8">DSM 1297</strain>
    </source>
</reference>
<dbReference type="EMBL" id="JBFMIA010000007">
    <property type="protein sequence ID" value="MEW9502116.1"/>
    <property type="molecule type" value="Genomic_DNA"/>
</dbReference>
<evidence type="ECO:0000256" key="2">
    <source>
        <dbReference type="ARBA" id="ARBA00013194"/>
    </source>
</evidence>
<feature type="chain" id="PRO_5046632769" description="peptidylprolyl isomerase" evidence="6">
    <location>
        <begin position="21"/>
        <end position="244"/>
    </location>
</feature>
<keyword evidence="5" id="KW-0413">Isomerase</keyword>
<evidence type="ECO:0000256" key="3">
    <source>
        <dbReference type="ARBA" id="ARBA00022729"/>
    </source>
</evidence>
<keyword evidence="8" id="KW-1185">Reference proteome</keyword>
<dbReference type="Proteomes" id="UP001556040">
    <property type="component" value="Unassembled WGS sequence"/>
</dbReference>
<sequence length="244" mass="27459">MKLKKFLLPFAAGALALGLAACSEKDEEAPEGLTEEEQAAALEEMEAKLAEQQVDEDEIVAVVNDEEITGVDYNIALTSIQYEMQQRGQDPTSEEGIEQTKEQALDRLVIQTLVLQKAKEANMTASEEEIDEEYALVGEQYGGEEIIQELLEAQDIEIETFKEQIAESIQYAKYMDEAAPITEEEIQAYYDEVAAEYEEGEAETEEEFPAYEDVSEDIKVTLQNEPFAQHVDELKEEAEIEILI</sequence>
<evidence type="ECO:0000256" key="5">
    <source>
        <dbReference type="ARBA" id="ARBA00023235"/>
    </source>
</evidence>
<evidence type="ECO:0000256" key="6">
    <source>
        <dbReference type="SAM" id="SignalP"/>
    </source>
</evidence>
<dbReference type="RefSeq" id="WP_367779604.1">
    <property type="nucleotide sequence ID" value="NZ_JBFMIA010000007.1"/>
</dbReference>
<evidence type="ECO:0000256" key="4">
    <source>
        <dbReference type="ARBA" id="ARBA00023110"/>
    </source>
</evidence>
<feature type="signal peptide" evidence="6">
    <location>
        <begin position="1"/>
        <end position="20"/>
    </location>
</feature>
<keyword evidence="3 6" id="KW-0732">Signal</keyword>
<dbReference type="PANTHER" id="PTHR47245">
    <property type="entry name" value="PEPTIDYLPROLYL ISOMERASE"/>
    <property type="match status" value="1"/>
</dbReference>
<comment type="caution">
    <text evidence="7">The sequence shown here is derived from an EMBL/GenBank/DDBJ whole genome shotgun (WGS) entry which is preliminary data.</text>
</comment>
<name>A0ABV3Q4R5_9BACL</name>